<dbReference type="RefSeq" id="WP_069185783.1">
    <property type="nucleotide sequence ID" value="NZ_FLYE01000001.1"/>
</dbReference>
<dbReference type="GO" id="GO:0030791">
    <property type="term" value="F:arsenite methyltransferase activity"/>
    <property type="evidence" value="ECO:0007669"/>
    <property type="project" value="UniProtKB-EC"/>
</dbReference>
<sequence>MSGCCGPKTDDDVRKDVSESYAKIANDGGNAGCCLPATSGPDTPSAEAFAKNFGYSDEELAAVPDGANMGLGCGNPSAIAAMKAGEVVVDLGSGGGFDCFLAAKQVGEDGFVIGVDMTHDMLRKAKDNADKLKASNVEFRLGEIENLPIGDNTADVIISNCVVNLSPRKHRVIEEAFRVLKPGGRVAISDVVETHDMPEDIQNDTELLCGCVSGAAAVKDLQEWLKAAGFCDIKIDIKEESRDYIKDWAPGRGIEQYVASASIEAVKPNTKCCG</sequence>
<evidence type="ECO:0000256" key="5">
    <source>
        <dbReference type="ARBA" id="ARBA00034545"/>
    </source>
</evidence>
<reference evidence="10 11" key="1">
    <citation type="submission" date="2016-07" db="EMBL/GenBank/DDBJ databases">
        <authorList>
            <person name="Lefevre C.T."/>
        </authorList>
    </citation>
    <scope>NUCLEOTIDE SEQUENCE [LARGE SCALE GENOMIC DNA]</scope>
    <source>
        <strain evidence="10">PR1</strain>
    </source>
</reference>
<protein>
    <recommendedName>
        <fullName evidence="5">Arsenite methyltransferase</fullName>
        <ecNumber evidence="4">2.1.1.137</ecNumber>
    </recommendedName>
</protein>
<dbReference type="PANTHER" id="PTHR43675:SF8">
    <property type="entry name" value="ARSENITE METHYLTRANSFERASE"/>
    <property type="match status" value="1"/>
</dbReference>
<dbReference type="InterPro" id="IPR026669">
    <property type="entry name" value="Arsenite_MeTrfase-like"/>
</dbReference>
<evidence type="ECO:0000313" key="11">
    <source>
        <dbReference type="Proteomes" id="UP000231658"/>
    </source>
</evidence>
<dbReference type="InterPro" id="IPR025714">
    <property type="entry name" value="Methyltranfer_dom"/>
</dbReference>
<dbReference type="AlphaFoldDB" id="A0A1C3RCR0"/>
<dbReference type="CDD" id="cd02440">
    <property type="entry name" value="AdoMet_MTases"/>
    <property type="match status" value="1"/>
</dbReference>
<evidence type="ECO:0000256" key="2">
    <source>
        <dbReference type="ARBA" id="ARBA00022691"/>
    </source>
</evidence>
<organism evidence="10 11">
    <name type="scientific">Candidatus Terasakiella magnetica</name>
    <dbReference type="NCBI Taxonomy" id="1867952"/>
    <lineage>
        <taxon>Bacteria</taxon>
        <taxon>Pseudomonadati</taxon>
        <taxon>Pseudomonadota</taxon>
        <taxon>Alphaproteobacteria</taxon>
        <taxon>Rhodospirillales</taxon>
        <taxon>Terasakiellaceae</taxon>
        <taxon>Terasakiella</taxon>
    </lineage>
</organism>
<evidence type="ECO:0000256" key="6">
    <source>
        <dbReference type="ARBA" id="ARBA00047941"/>
    </source>
</evidence>
<keyword evidence="11" id="KW-1185">Reference proteome</keyword>
<evidence type="ECO:0000256" key="1">
    <source>
        <dbReference type="ARBA" id="ARBA00022679"/>
    </source>
</evidence>
<comment type="catalytic activity">
    <reaction evidence="6">
        <text>arsenic triglutathione + [thioredoxin]-dithiol + S-adenosyl-L-methionine + 2 H2O = methylarsonous acid + [thioredoxin]-disulfide + 3 glutathione + S-adenosyl-L-homocysteine + H(+)</text>
        <dbReference type="Rhea" id="RHEA:69460"/>
        <dbReference type="Rhea" id="RHEA-COMP:10698"/>
        <dbReference type="Rhea" id="RHEA-COMP:10700"/>
        <dbReference type="ChEBI" id="CHEBI:15377"/>
        <dbReference type="ChEBI" id="CHEBI:15378"/>
        <dbReference type="ChEBI" id="CHEBI:17826"/>
        <dbReference type="ChEBI" id="CHEBI:29950"/>
        <dbReference type="ChEBI" id="CHEBI:50058"/>
        <dbReference type="ChEBI" id="CHEBI:57856"/>
        <dbReference type="ChEBI" id="CHEBI:57925"/>
        <dbReference type="ChEBI" id="CHEBI:59789"/>
        <dbReference type="ChEBI" id="CHEBI:183640"/>
        <dbReference type="EC" id="2.1.1.137"/>
    </reaction>
</comment>
<evidence type="ECO:0000256" key="4">
    <source>
        <dbReference type="ARBA" id="ARBA00034521"/>
    </source>
</evidence>
<comment type="similarity">
    <text evidence="3">Belongs to the methyltransferase superfamily. Arsenite methyltransferase family.</text>
</comment>
<dbReference type="NCBIfam" id="NF008823">
    <property type="entry name" value="PRK11873.1"/>
    <property type="match status" value="1"/>
</dbReference>
<dbReference type="Pfam" id="PF13847">
    <property type="entry name" value="Methyltransf_31"/>
    <property type="match status" value="1"/>
</dbReference>
<comment type="catalytic activity">
    <reaction evidence="8">
        <text>arsenic triglutathione + 3 [thioredoxin]-dithiol + 3 S-adenosyl-L-methionine = trimethylarsine + 3 [thioredoxin]-disulfide + 3 glutathione + 3 S-adenosyl-L-homocysteine + 3 H(+)</text>
        <dbReference type="Rhea" id="RHEA:69432"/>
        <dbReference type="Rhea" id="RHEA-COMP:10698"/>
        <dbReference type="Rhea" id="RHEA-COMP:10700"/>
        <dbReference type="ChEBI" id="CHEBI:15378"/>
        <dbReference type="ChEBI" id="CHEBI:27130"/>
        <dbReference type="ChEBI" id="CHEBI:29950"/>
        <dbReference type="ChEBI" id="CHEBI:50058"/>
        <dbReference type="ChEBI" id="CHEBI:57856"/>
        <dbReference type="ChEBI" id="CHEBI:57925"/>
        <dbReference type="ChEBI" id="CHEBI:59789"/>
        <dbReference type="ChEBI" id="CHEBI:183640"/>
        <dbReference type="EC" id="2.1.1.137"/>
    </reaction>
</comment>
<dbReference type="GO" id="GO:0032259">
    <property type="term" value="P:methylation"/>
    <property type="evidence" value="ECO:0007669"/>
    <property type="project" value="UniProtKB-KW"/>
</dbReference>
<evidence type="ECO:0000256" key="3">
    <source>
        <dbReference type="ARBA" id="ARBA00034487"/>
    </source>
</evidence>
<dbReference type="Proteomes" id="UP000231658">
    <property type="component" value="Unassembled WGS sequence"/>
</dbReference>
<evidence type="ECO:0000313" key="10">
    <source>
        <dbReference type="EMBL" id="SCA55067.1"/>
    </source>
</evidence>
<dbReference type="EMBL" id="FLYE01000001">
    <property type="protein sequence ID" value="SCA55067.1"/>
    <property type="molecule type" value="Genomic_DNA"/>
</dbReference>
<dbReference type="OrthoDB" id="9765084at2"/>
<dbReference type="InterPro" id="IPR029063">
    <property type="entry name" value="SAM-dependent_MTases_sf"/>
</dbReference>
<gene>
    <name evidence="10" type="ORF">MTBPR1_10314</name>
</gene>
<proteinExistence type="inferred from homology"/>
<keyword evidence="2" id="KW-0949">S-adenosyl-L-methionine</keyword>
<dbReference type="STRING" id="1867952.MTBPR1_10314"/>
<evidence type="ECO:0000259" key="9">
    <source>
        <dbReference type="Pfam" id="PF13847"/>
    </source>
</evidence>
<dbReference type="PANTHER" id="PTHR43675">
    <property type="entry name" value="ARSENITE METHYLTRANSFERASE"/>
    <property type="match status" value="1"/>
</dbReference>
<dbReference type="SUPFAM" id="SSF53335">
    <property type="entry name" value="S-adenosyl-L-methionine-dependent methyltransferases"/>
    <property type="match status" value="1"/>
</dbReference>
<keyword evidence="1 10" id="KW-0808">Transferase</keyword>
<name>A0A1C3RCR0_9PROT</name>
<keyword evidence="10" id="KW-0489">Methyltransferase</keyword>
<evidence type="ECO:0000256" key="8">
    <source>
        <dbReference type="ARBA" id="ARBA00048428"/>
    </source>
</evidence>
<evidence type="ECO:0000256" key="7">
    <source>
        <dbReference type="ARBA" id="ARBA00047943"/>
    </source>
</evidence>
<accession>A0A1C3RCR0</accession>
<comment type="catalytic activity">
    <reaction evidence="7">
        <text>arsenic triglutathione + 2 [thioredoxin]-dithiol + 2 S-adenosyl-L-methionine + H2O = dimethylarsinous acid + 2 [thioredoxin]-disulfide + 3 glutathione + 2 S-adenosyl-L-homocysteine + 2 H(+)</text>
        <dbReference type="Rhea" id="RHEA:69464"/>
        <dbReference type="Rhea" id="RHEA-COMP:10698"/>
        <dbReference type="Rhea" id="RHEA-COMP:10700"/>
        <dbReference type="ChEBI" id="CHEBI:15377"/>
        <dbReference type="ChEBI" id="CHEBI:15378"/>
        <dbReference type="ChEBI" id="CHEBI:23808"/>
        <dbReference type="ChEBI" id="CHEBI:29950"/>
        <dbReference type="ChEBI" id="CHEBI:50058"/>
        <dbReference type="ChEBI" id="CHEBI:57856"/>
        <dbReference type="ChEBI" id="CHEBI:57925"/>
        <dbReference type="ChEBI" id="CHEBI:59789"/>
        <dbReference type="ChEBI" id="CHEBI:183640"/>
        <dbReference type="EC" id="2.1.1.137"/>
    </reaction>
</comment>
<dbReference type="EC" id="2.1.1.137" evidence="4"/>
<dbReference type="Gene3D" id="3.40.50.150">
    <property type="entry name" value="Vaccinia Virus protein VP39"/>
    <property type="match status" value="1"/>
</dbReference>
<feature type="domain" description="Methyltransferase" evidence="9">
    <location>
        <begin position="83"/>
        <end position="229"/>
    </location>
</feature>